<organism evidence="2 3">
    <name type="scientific">Pelobates cultripes</name>
    <name type="common">Western spadefoot toad</name>
    <dbReference type="NCBI Taxonomy" id="61616"/>
    <lineage>
        <taxon>Eukaryota</taxon>
        <taxon>Metazoa</taxon>
        <taxon>Chordata</taxon>
        <taxon>Craniata</taxon>
        <taxon>Vertebrata</taxon>
        <taxon>Euteleostomi</taxon>
        <taxon>Amphibia</taxon>
        <taxon>Batrachia</taxon>
        <taxon>Anura</taxon>
        <taxon>Pelobatoidea</taxon>
        <taxon>Pelobatidae</taxon>
        <taxon>Pelobates</taxon>
    </lineage>
</organism>
<feature type="compositionally biased region" description="Basic and acidic residues" evidence="1">
    <location>
        <begin position="46"/>
        <end position="70"/>
    </location>
</feature>
<dbReference type="Proteomes" id="UP001295444">
    <property type="component" value="Chromosome 01"/>
</dbReference>
<dbReference type="EMBL" id="OW240912">
    <property type="protein sequence ID" value="CAH2222912.1"/>
    <property type="molecule type" value="Genomic_DNA"/>
</dbReference>
<dbReference type="AlphaFoldDB" id="A0AAD1R477"/>
<evidence type="ECO:0000313" key="3">
    <source>
        <dbReference type="Proteomes" id="UP001295444"/>
    </source>
</evidence>
<gene>
    <name evidence="2" type="ORF">PECUL_23A042444</name>
</gene>
<protein>
    <submittedName>
        <fullName evidence="2">Uncharacterized protein</fullName>
    </submittedName>
</protein>
<keyword evidence="3" id="KW-1185">Reference proteome</keyword>
<evidence type="ECO:0000256" key="1">
    <source>
        <dbReference type="SAM" id="MobiDB-lite"/>
    </source>
</evidence>
<proteinExistence type="predicted"/>
<evidence type="ECO:0000313" key="2">
    <source>
        <dbReference type="EMBL" id="CAH2222912.1"/>
    </source>
</evidence>
<name>A0AAD1R477_PELCU</name>
<accession>A0AAD1R477</accession>
<reference evidence="2" key="1">
    <citation type="submission" date="2022-03" db="EMBL/GenBank/DDBJ databases">
        <authorList>
            <person name="Alioto T."/>
            <person name="Alioto T."/>
            <person name="Gomez Garrido J."/>
        </authorList>
    </citation>
    <scope>NUCLEOTIDE SEQUENCE</scope>
</reference>
<sequence>MLAWPHGRATDGECDARLVSAPAAARGLTARNAGERSGKQPPAETTPRETRDMRQARRPHVRSEEPERRGRTTRHAKRQKQKQD</sequence>
<feature type="region of interest" description="Disordered" evidence="1">
    <location>
        <begin position="25"/>
        <end position="84"/>
    </location>
</feature>
<feature type="compositionally biased region" description="Basic residues" evidence="1">
    <location>
        <begin position="71"/>
        <end position="84"/>
    </location>
</feature>